<dbReference type="Gene3D" id="3.30.70.2530">
    <property type="match status" value="1"/>
</dbReference>
<protein>
    <submittedName>
        <fullName evidence="3">FAD-binding protein</fullName>
    </submittedName>
</protein>
<dbReference type="PANTHER" id="PTHR43762">
    <property type="entry name" value="L-GULONOLACTONE OXIDASE"/>
    <property type="match status" value="1"/>
</dbReference>
<dbReference type="Gene3D" id="3.30.43.10">
    <property type="entry name" value="Uridine Diphospho-n-acetylenolpyruvylglucosamine Reductase, domain 2"/>
    <property type="match status" value="1"/>
</dbReference>
<dbReference type="PANTHER" id="PTHR43762:SF1">
    <property type="entry name" value="D-ARABINONO-1,4-LACTONE OXIDASE"/>
    <property type="match status" value="1"/>
</dbReference>
<dbReference type="InterPro" id="IPR016171">
    <property type="entry name" value="Vanillyl_alc_oxidase_C-sub2"/>
</dbReference>
<dbReference type="GO" id="GO:0071949">
    <property type="term" value="F:FAD binding"/>
    <property type="evidence" value="ECO:0007669"/>
    <property type="project" value="InterPro"/>
</dbReference>
<evidence type="ECO:0000313" key="3">
    <source>
        <dbReference type="EMBL" id="RXZ51238.1"/>
    </source>
</evidence>
<dbReference type="Pfam" id="PF04030">
    <property type="entry name" value="ALO"/>
    <property type="match status" value="1"/>
</dbReference>
<dbReference type="InterPro" id="IPR036318">
    <property type="entry name" value="FAD-bd_PCMH-like_sf"/>
</dbReference>
<dbReference type="PROSITE" id="PS51387">
    <property type="entry name" value="FAD_PCMH"/>
    <property type="match status" value="1"/>
</dbReference>
<comment type="caution">
    <text evidence="3">The sequence shown here is derived from an EMBL/GenBank/DDBJ whole genome shotgun (WGS) entry which is preliminary data.</text>
</comment>
<dbReference type="RefSeq" id="WP_129230813.1">
    <property type="nucleotide sequence ID" value="NZ_SDPO01000001.1"/>
</dbReference>
<dbReference type="SUPFAM" id="SSF56176">
    <property type="entry name" value="FAD-binding/transporter-associated domain-like"/>
    <property type="match status" value="1"/>
</dbReference>
<reference evidence="3 4" key="1">
    <citation type="submission" date="2019-01" db="EMBL/GenBank/DDBJ databases">
        <authorList>
            <person name="Li J."/>
        </authorList>
    </citation>
    <scope>NUCLEOTIDE SEQUENCE [LARGE SCALE GENOMIC DNA]</scope>
    <source>
        <strain evidence="3 4">CCUG 35506</strain>
    </source>
</reference>
<dbReference type="InterPro" id="IPR016169">
    <property type="entry name" value="FAD-bd_PCMH_sub2"/>
</dbReference>
<dbReference type="InterPro" id="IPR010031">
    <property type="entry name" value="FAD_lactone_oxidase-like"/>
</dbReference>
<evidence type="ECO:0000259" key="2">
    <source>
        <dbReference type="PROSITE" id="PS51387"/>
    </source>
</evidence>
<dbReference type="Gene3D" id="3.30.70.2520">
    <property type="match status" value="1"/>
</dbReference>
<dbReference type="InterPro" id="IPR006094">
    <property type="entry name" value="Oxid_FAD_bind_N"/>
</dbReference>
<dbReference type="Gene3D" id="1.10.45.10">
    <property type="entry name" value="Vanillyl-alcohol Oxidase, Chain A, domain 4"/>
    <property type="match status" value="1"/>
</dbReference>
<evidence type="ECO:0000313" key="4">
    <source>
        <dbReference type="Proteomes" id="UP000292935"/>
    </source>
</evidence>
<dbReference type="GO" id="GO:0003885">
    <property type="term" value="F:D-arabinono-1,4-lactone oxidase activity"/>
    <property type="evidence" value="ECO:0007669"/>
    <property type="project" value="InterPro"/>
</dbReference>
<dbReference type="PIRSF" id="PIRSF000136">
    <property type="entry name" value="LGO_GLO"/>
    <property type="match status" value="1"/>
</dbReference>
<dbReference type="InterPro" id="IPR016167">
    <property type="entry name" value="FAD-bd_PCMH_sub1"/>
</dbReference>
<sequence>MTATSAGTNWAGNLSYRASRVVRPTSIDELREVLAGDGPFRVLGSRHSFNDIADTEGTLIETAGLPVTIDASSAPGAVRITGSPRYGELASALHARGLALGNLASLPHISVGGAVATGTHGSGDRIGSLASAVRAIAFITATGESRTLERGEADFDGAVVNLGALGVVTALELDVEPTYDVAQTVYERPAWSAVLAEYDAVTALGSSVSIFTTWANTDRADQLWVKRRLPVETDAAASAALIARLGATEATAPRHPLPGMAADACTAQLGEPGPWHERLPHFRLDFTPSAGEELQSEYLVPRSDAVAALEAMRGLAAQIAPLLQVCEVRSLRGDDLWLSPAHGTDVVGIHFTWKREQAAVEALLPTIEAALPATARPHWGKVFTLDADEVRRRYPRWADFAALRERFDPEGRFRNAYTARLGL</sequence>
<dbReference type="Pfam" id="PF01565">
    <property type="entry name" value="FAD_binding_4"/>
    <property type="match status" value="1"/>
</dbReference>
<proteinExistence type="predicted"/>
<accession>A0A4Q2JYA1</accession>
<feature type="domain" description="FAD-binding PCMH-type" evidence="2">
    <location>
        <begin position="14"/>
        <end position="178"/>
    </location>
</feature>
<dbReference type="InterPro" id="IPR016166">
    <property type="entry name" value="FAD-bd_PCMH"/>
</dbReference>
<evidence type="ECO:0000256" key="1">
    <source>
        <dbReference type="ARBA" id="ARBA00023002"/>
    </source>
</evidence>
<dbReference type="AlphaFoldDB" id="A0A4Q2JYA1"/>
<gene>
    <name evidence="3" type="ORF">ESP57_05590</name>
</gene>
<dbReference type="GO" id="GO:0016020">
    <property type="term" value="C:membrane"/>
    <property type="evidence" value="ECO:0007669"/>
    <property type="project" value="InterPro"/>
</dbReference>
<name>A0A4Q2JYA1_9MICO</name>
<dbReference type="Proteomes" id="UP000292935">
    <property type="component" value="Unassembled WGS sequence"/>
</dbReference>
<keyword evidence="4" id="KW-1185">Reference proteome</keyword>
<dbReference type="Gene3D" id="3.30.465.10">
    <property type="match status" value="1"/>
</dbReference>
<organism evidence="3 4">
    <name type="scientific">Agromyces fucosus</name>
    <dbReference type="NCBI Taxonomy" id="41985"/>
    <lineage>
        <taxon>Bacteria</taxon>
        <taxon>Bacillati</taxon>
        <taxon>Actinomycetota</taxon>
        <taxon>Actinomycetes</taxon>
        <taxon>Micrococcales</taxon>
        <taxon>Microbacteriaceae</taxon>
        <taxon>Agromyces</taxon>
    </lineage>
</organism>
<dbReference type="OrthoDB" id="9800184at2"/>
<keyword evidence="1" id="KW-0560">Oxidoreductase</keyword>
<dbReference type="InterPro" id="IPR007173">
    <property type="entry name" value="ALO_C"/>
</dbReference>
<dbReference type="EMBL" id="SDPO01000001">
    <property type="protein sequence ID" value="RXZ51238.1"/>
    <property type="molecule type" value="Genomic_DNA"/>
</dbReference>
<dbReference type="GO" id="GO:0080049">
    <property type="term" value="F:L-gulono-1,4-lactone dehydrogenase activity"/>
    <property type="evidence" value="ECO:0007669"/>
    <property type="project" value="TreeGrafter"/>
</dbReference>